<keyword evidence="2" id="KW-1185">Reference proteome</keyword>
<evidence type="ECO:0000313" key="1">
    <source>
        <dbReference type="EMBL" id="MVT09927.1"/>
    </source>
</evidence>
<gene>
    <name evidence="1" type="ORF">GO493_16770</name>
</gene>
<evidence type="ECO:0000313" key="2">
    <source>
        <dbReference type="Proteomes" id="UP000461730"/>
    </source>
</evidence>
<reference evidence="1 2" key="1">
    <citation type="submission" date="2019-12" db="EMBL/GenBank/DDBJ databases">
        <title>Chitinophaga sp. strain ysch24 (GDMCC 1.1355), whole genome shotgun sequence.</title>
        <authorList>
            <person name="Zhang X."/>
        </authorList>
    </citation>
    <scope>NUCLEOTIDE SEQUENCE [LARGE SCALE GENOMIC DNA]</scope>
    <source>
        <strain evidence="2">ysch24</strain>
    </source>
</reference>
<name>A0A7K1U6E5_9BACT</name>
<proteinExistence type="predicted"/>
<dbReference type="RefSeq" id="WP_157307377.1">
    <property type="nucleotide sequence ID" value="NZ_WRXN01000007.1"/>
</dbReference>
<comment type="caution">
    <text evidence="1">The sequence shown here is derived from an EMBL/GenBank/DDBJ whole genome shotgun (WGS) entry which is preliminary data.</text>
</comment>
<sequence>MQYEKYGSLSISGGSLEFEFVSEGPKGNIPKIVQFMETNDPLVYNLAFGNLLPDGSVDDHIKNNNKDRNKILATVAAIIYEFTARCPGKLVFFTGSTPERTRLYRMALTINLEELKKDFEVYGIDATKGALTEPFMKGKEYSGFLIKRKFN</sequence>
<accession>A0A7K1U6E5</accession>
<dbReference type="EMBL" id="WRXN01000007">
    <property type="protein sequence ID" value="MVT09927.1"/>
    <property type="molecule type" value="Genomic_DNA"/>
</dbReference>
<dbReference type="InterPro" id="IPR053865">
    <property type="entry name" value="DUF6934"/>
</dbReference>
<dbReference type="Pfam" id="PF22028">
    <property type="entry name" value="DUF6934"/>
    <property type="match status" value="1"/>
</dbReference>
<dbReference type="Proteomes" id="UP000461730">
    <property type="component" value="Unassembled WGS sequence"/>
</dbReference>
<protein>
    <submittedName>
        <fullName evidence="1">Uncharacterized protein</fullName>
    </submittedName>
</protein>
<organism evidence="1 2">
    <name type="scientific">Chitinophaga tropicalis</name>
    <dbReference type="NCBI Taxonomy" id="2683588"/>
    <lineage>
        <taxon>Bacteria</taxon>
        <taxon>Pseudomonadati</taxon>
        <taxon>Bacteroidota</taxon>
        <taxon>Chitinophagia</taxon>
        <taxon>Chitinophagales</taxon>
        <taxon>Chitinophagaceae</taxon>
        <taxon>Chitinophaga</taxon>
    </lineage>
</organism>
<dbReference type="AlphaFoldDB" id="A0A7K1U6E5"/>